<protein>
    <submittedName>
        <fullName evidence="2">Uncharacterized protein LOC107766926</fullName>
    </submittedName>
</protein>
<dbReference type="RefSeq" id="XP_075107178.1">
    <property type="nucleotide sequence ID" value="XM_075251077.1"/>
</dbReference>
<evidence type="ECO:0000313" key="1">
    <source>
        <dbReference type="Proteomes" id="UP000790787"/>
    </source>
</evidence>
<name>A0AC58UCG6_TOBAC</name>
<sequence length="283" mass="32019">MGIRESGVGTKCGGQAWGTKGTGVGTRVERWERERWNEKKLIIYPDGDGSEDGRDHISVYLAIAETNSLQAGWEVNATFSFLIFDQIHDKYLVMRGMEQRFHTIKTEWCFPNCISHETFREPSKGYLVNGKCVFGVDVYVIKNHGVGKCVSLLDQSKSRKHKWKISEFTKVTNTVRKLCLYPTGGDKKGENISIYLESVDAKGFDFRKRIQAKCSISVKDQITGAHHKMTCTFYWFAAAARGWGWPAFMRLSVLKDPKKGFLVKDCCIVEADVSVLHVVNSLT</sequence>
<reference evidence="2" key="2">
    <citation type="submission" date="2025-08" db="UniProtKB">
        <authorList>
            <consortium name="RefSeq"/>
        </authorList>
    </citation>
    <scope>IDENTIFICATION</scope>
    <source>
        <tissue evidence="2">Leaf</tissue>
    </source>
</reference>
<gene>
    <name evidence="2" type="primary">LOC107766926</name>
</gene>
<accession>A0AC58UCG6</accession>
<proteinExistence type="predicted"/>
<dbReference type="Proteomes" id="UP000790787">
    <property type="component" value="Chromosome 4"/>
</dbReference>
<reference evidence="1" key="1">
    <citation type="journal article" date="2014" name="Nat. Commun.">
        <title>The tobacco genome sequence and its comparison with those of tomato and potato.</title>
        <authorList>
            <person name="Sierro N."/>
            <person name="Battey J.N."/>
            <person name="Ouadi S."/>
            <person name="Bakaher N."/>
            <person name="Bovet L."/>
            <person name="Willig A."/>
            <person name="Goepfert S."/>
            <person name="Peitsch M.C."/>
            <person name="Ivanov N.V."/>
        </authorList>
    </citation>
    <scope>NUCLEOTIDE SEQUENCE [LARGE SCALE GENOMIC DNA]</scope>
</reference>
<keyword evidence="1" id="KW-1185">Reference proteome</keyword>
<evidence type="ECO:0000313" key="2">
    <source>
        <dbReference type="RefSeq" id="XP_075107178.1"/>
    </source>
</evidence>
<organism evidence="1 2">
    <name type="scientific">Nicotiana tabacum</name>
    <name type="common">Common tobacco</name>
    <dbReference type="NCBI Taxonomy" id="4097"/>
    <lineage>
        <taxon>Eukaryota</taxon>
        <taxon>Viridiplantae</taxon>
        <taxon>Streptophyta</taxon>
        <taxon>Embryophyta</taxon>
        <taxon>Tracheophyta</taxon>
        <taxon>Spermatophyta</taxon>
        <taxon>Magnoliopsida</taxon>
        <taxon>eudicotyledons</taxon>
        <taxon>Gunneridae</taxon>
        <taxon>Pentapetalae</taxon>
        <taxon>asterids</taxon>
        <taxon>lamiids</taxon>
        <taxon>Solanales</taxon>
        <taxon>Solanaceae</taxon>
        <taxon>Nicotianoideae</taxon>
        <taxon>Nicotianeae</taxon>
        <taxon>Nicotiana</taxon>
    </lineage>
</organism>